<proteinExistence type="predicted"/>
<evidence type="ECO:0000313" key="1">
    <source>
        <dbReference type="EMBL" id="KAL2348317.1"/>
    </source>
</evidence>
<dbReference type="EMBL" id="JBGMDY010000001">
    <property type="protein sequence ID" value="KAL2348317.1"/>
    <property type="molecule type" value="Genomic_DNA"/>
</dbReference>
<accession>A0ABD1NKY1</accession>
<comment type="caution">
    <text evidence="1">The sequence shown here is derived from an EMBL/GenBank/DDBJ whole genome shotgun (WGS) entry which is preliminary data.</text>
</comment>
<name>A0ABD1NKY1_9FABA</name>
<gene>
    <name evidence="1" type="ORF">Fmac_002317</name>
</gene>
<evidence type="ECO:0000313" key="2">
    <source>
        <dbReference type="Proteomes" id="UP001603857"/>
    </source>
</evidence>
<organism evidence="1 2">
    <name type="scientific">Flemingia macrophylla</name>
    <dbReference type="NCBI Taxonomy" id="520843"/>
    <lineage>
        <taxon>Eukaryota</taxon>
        <taxon>Viridiplantae</taxon>
        <taxon>Streptophyta</taxon>
        <taxon>Embryophyta</taxon>
        <taxon>Tracheophyta</taxon>
        <taxon>Spermatophyta</taxon>
        <taxon>Magnoliopsida</taxon>
        <taxon>eudicotyledons</taxon>
        <taxon>Gunneridae</taxon>
        <taxon>Pentapetalae</taxon>
        <taxon>rosids</taxon>
        <taxon>fabids</taxon>
        <taxon>Fabales</taxon>
        <taxon>Fabaceae</taxon>
        <taxon>Papilionoideae</taxon>
        <taxon>50 kb inversion clade</taxon>
        <taxon>NPAAA clade</taxon>
        <taxon>indigoferoid/millettioid clade</taxon>
        <taxon>Phaseoleae</taxon>
        <taxon>Flemingia</taxon>
    </lineage>
</organism>
<dbReference type="AlphaFoldDB" id="A0ABD1NKY1"/>
<keyword evidence="2" id="KW-1185">Reference proteome</keyword>
<reference evidence="1 2" key="1">
    <citation type="submission" date="2024-08" db="EMBL/GenBank/DDBJ databases">
        <title>Insights into the chromosomal genome structure of Flemingia macrophylla.</title>
        <authorList>
            <person name="Ding Y."/>
            <person name="Zhao Y."/>
            <person name="Bi W."/>
            <person name="Wu M."/>
            <person name="Zhao G."/>
            <person name="Gong Y."/>
            <person name="Li W."/>
            <person name="Zhang P."/>
        </authorList>
    </citation>
    <scope>NUCLEOTIDE SEQUENCE [LARGE SCALE GENOMIC DNA]</scope>
    <source>
        <strain evidence="1">DYQJB</strain>
        <tissue evidence="1">Leaf</tissue>
    </source>
</reference>
<dbReference type="Proteomes" id="UP001603857">
    <property type="component" value="Unassembled WGS sequence"/>
</dbReference>
<sequence>MSESHKKENGMEKMSIHQSKAQNLTRLISSTINVLKSNFQVTCKAKNVQISYIMMFNHSTEK</sequence>
<protein>
    <submittedName>
        <fullName evidence="1">Uncharacterized protein</fullName>
    </submittedName>
</protein>